<sequence>MVYDIIWPIIPVIGGYFLTYSLYRLNLIKKSIHVSIWNLIIGLTFIISAGAGFLLLIFLDLGIKLPISPQLLYAHVEIGLTMALVTIFHFHIYWKSARTMFISAKRRKEA</sequence>
<dbReference type="AlphaFoldDB" id="A0A8T5V0D6"/>
<organism evidence="2 3">
    <name type="scientific">Methanobacterium spitsbergense</name>
    <dbReference type="NCBI Taxonomy" id="2874285"/>
    <lineage>
        <taxon>Archaea</taxon>
        <taxon>Methanobacteriati</taxon>
        <taxon>Methanobacteriota</taxon>
        <taxon>Methanomada group</taxon>
        <taxon>Methanobacteria</taxon>
        <taxon>Methanobacteriales</taxon>
        <taxon>Methanobacteriaceae</taxon>
        <taxon>Methanobacterium</taxon>
    </lineage>
</organism>
<reference evidence="3" key="1">
    <citation type="journal article" date="2022" name="Microbiol. Resour. Announc.">
        <title>Draft Genome Sequence of a Methanogenic Archaeon from West Spitsbergen Permafrost.</title>
        <authorList>
            <person name="Trubitsyn V."/>
            <person name="Rivkina E."/>
            <person name="Shcherbakova V."/>
        </authorList>
    </citation>
    <scope>NUCLEOTIDE SEQUENCE [LARGE SCALE GENOMIC DNA]</scope>
    <source>
        <strain evidence="3">VT</strain>
    </source>
</reference>
<evidence type="ECO:0000313" key="3">
    <source>
        <dbReference type="Proteomes" id="UP000825933"/>
    </source>
</evidence>
<evidence type="ECO:0008006" key="4">
    <source>
        <dbReference type="Google" id="ProtNLM"/>
    </source>
</evidence>
<evidence type="ECO:0000313" key="2">
    <source>
        <dbReference type="EMBL" id="MBZ2166473.1"/>
    </source>
</evidence>
<dbReference type="EMBL" id="JAIOUQ010000013">
    <property type="protein sequence ID" value="MBZ2166473.1"/>
    <property type="molecule type" value="Genomic_DNA"/>
</dbReference>
<feature type="transmembrane region" description="Helical" evidence="1">
    <location>
        <begin position="71"/>
        <end position="94"/>
    </location>
</feature>
<dbReference type="Proteomes" id="UP000825933">
    <property type="component" value="Unassembled WGS sequence"/>
</dbReference>
<keyword evidence="3" id="KW-1185">Reference proteome</keyword>
<gene>
    <name evidence="2" type="ORF">K8N75_10535</name>
</gene>
<proteinExistence type="predicted"/>
<dbReference type="RefSeq" id="WP_223792024.1">
    <property type="nucleotide sequence ID" value="NZ_JAIOUQ010000013.1"/>
</dbReference>
<keyword evidence="1" id="KW-0472">Membrane</keyword>
<evidence type="ECO:0000256" key="1">
    <source>
        <dbReference type="SAM" id="Phobius"/>
    </source>
</evidence>
<feature type="transmembrane region" description="Helical" evidence="1">
    <location>
        <begin position="6"/>
        <end position="23"/>
    </location>
</feature>
<comment type="caution">
    <text evidence="2">The sequence shown here is derived from an EMBL/GenBank/DDBJ whole genome shotgun (WGS) entry which is preliminary data.</text>
</comment>
<accession>A0A8T5V0D6</accession>
<keyword evidence="1" id="KW-1133">Transmembrane helix</keyword>
<name>A0A8T5V0D6_9EURY</name>
<keyword evidence="1" id="KW-0812">Transmembrane</keyword>
<feature type="transmembrane region" description="Helical" evidence="1">
    <location>
        <begin position="35"/>
        <end position="59"/>
    </location>
</feature>
<protein>
    <recommendedName>
        <fullName evidence="4">DUF4405 domain-containing protein</fullName>
    </recommendedName>
</protein>